<evidence type="ECO:0000256" key="7">
    <source>
        <dbReference type="SAM" id="SignalP"/>
    </source>
</evidence>
<organism evidence="9 10">
    <name type="scientific">Undibacterium parvum</name>
    <dbReference type="NCBI Taxonomy" id="401471"/>
    <lineage>
        <taxon>Bacteria</taxon>
        <taxon>Pseudomonadati</taxon>
        <taxon>Pseudomonadota</taxon>
        <taxon>Betaproteobacteria</taxon>
        <taxon>Burkholderiales</taxon>
        <taxon>Oxalobacteraceae</taxon>
        <taxon>Undibacterium</taxon>
    </lineage>
</organism>
<gene>
    <name evidence="9" type="ORF">EJN92_02540</name>
</gene>
<evidence type="ECO:0000256" key="6">
    <source>
        <dbReference type="ARBA" id="ARBA00023049"/>
    </source>
</evidence>
<evidence type="ECO:0000256" key="2">
    <source>
        <dbReference type="ARBA" id="ARBA00022670"/>
    </source>
</evidence>
<reference evidence="9 10" key="1">
    <citation type="journal article" date="2011" name="Int. J. Syst. Evol. Microbiol.">
        <title>Description of Undibacterium oligocarboniphilum sp. nov., isolated from purified water, and Undibacterium pigrum strain CCUG 49012 as the type strain of Undibacterium parvum sp. nov., and emended descriptions of the genus Undibacterium and the species Undibacterium pigrum.</title>
        <authorList>
            <person name="Eder W."/>
            <person name="Wanner G."/>
            <person name="Ludwig W."/>
            <person name="Busse H.J."/>
            <person name="Ziemke-Kageler F."/>
            <person name="Lang E."/>
        </authorList>
    </citation>
    <scope>NUCLEOTIDE SEQUENCE [LARGE SCALE GENOMIC DNA]</scope>
    <source>
        <strain evidence="9 10">DSM 23061</strain>
    </source>
</reference>
<dbReference type="AlphaFoldDB" id="A0A3Q9BPC3"/>
<dbReference type="SUPFAM" id="SSF48452">
    <property type="entry name" value="TPR-like"/>
    <property type="match status" value="1"/>
</dbReference>
<name>A0A3Q9BPC3_9BURK</name>
<accession>A0A3Q9BPC3</accession>
<feature type="signal peptide" evidence="7">
    <location>
        <begin position="1"/>
        <end position="35"/>
    </location>
</feature>
<keyword evidence="3" id="KW-0479">Metal-binding</keyword>
<dbReference type="PANTHER" id="PTHR22726">
    <property type="entry name" value="METALLOENDOPEPTIDASE OMA1"/>
    <property type="match status" value="1"/>
</dbReference>
<keyword evidence="6" id="KW-0482">Metalloprotease</keyword>
<dbReference type="GO" id="GO:0016020">
    <property type="term" value="C:membrane"/>
    <property type="evidence" value="ECO:0007669"/>
    <property type="project" value="TreeGrafter"/>
</dbReference>
<evidence type="ECO:0000313" key="10">
    <source>
        <dbReference type="Proteomes" id="UP000275663"/>
    </source>
</evidence>
<evidence type="ECO:0000259" key="8">
    <source>
        <dbReference type="Pfam" id="PF01435"/>
    </source>
</evidence>
<dbReference type="GO" id="GO:0004222">
    <property type="term" value="F:metalloendopeptidase activity"/>
    <property type="evidence" value="ECO:0007669"/>
    <property type="project" value="InterPro"/>
</dbReference>
<feature type="chain" id="PRO_5018562949" evidence="7">
    <location>
        <begin position="36"/>
        <end position="513"/>
    </location>
</feature>
<keyword evidence="5" id="KW-0862">Zinc</keyword>
<protein>
    <submittedName>
        <fullName evidence="9">M48 family peptidase</fullName>
    </submittedName>
</protein>
<sequence length="513" mass="56871">MKSNLPLLQIKFLRLLLVAALAAPASLLSTLPSHAQNLPTLGDTAREDLSPFMERKVGEQIMLSVRRDPDFIDDGPTTEYLNRLGNLMLEKRPDARGEAVGDFEFFAVRDPVLNAFAFPGGFIGFHSGLILSAQTESELASVMGHEIGHVSQRHIARMIGSQKLDVLIPLASLLIGALAARSSPDAAMAVIMGGQGVALQRQINFTREAEREADRVGFQILRDAGFDTSGMVSFFGRLQGAGRNYTDTAPDYLRSHPLTSERMADIQGRLHDQRYKQHVDGLDFYLIRARVRVLQDSSVQGLMDAKDFFEAQAKNDQLESAVSAKYGLAFVAYKRHDYVKASALLEQVVAQVERSAPHQAMLKQTSAFASLAIDIAVASKNYELAIKLSQAAMQQLPLSRGLVYQHAETLLTANRAEDAALFLRDQLSLYRHEVALQNLLAKSYEAQGKQALQHIALAEAYAIEGALAAALQQLEIARRDAKLQYFDLSVIDAREREWKEKLRVENLEDKKRK</sequence>
<feature type="domain" description="Peptidase M48" evidence="8">
    <location>
        <begin position="101"/>
        <end position="269"/>
    </location>
</feature>
<keyword evidence="10" id="KW-1185">Reference proteome</keyword>
<dbReference type="PANTHER" id="PTHR22726:SF1">
    <property type="entry name" value="METALLOENDOPEPTIDASE OMA1, MITOCHONDRIAL"/>
    <property type="match status" value="1"/>
</dbReference>
<evidence type="ECO:0000256" key="3">
    <source>
        <dbReference type="ARBA" id="ARBA00022723"/>
    </source>
</evidence>
<dbReference type="GO" id="GO:0046872">
    <property type="term" value="F:metal ion binding"/>
    <property type="evidence" value="ECO:0007669"/>
    <property type="project" value="UniProtKB-KW"/>
</dbReference>
<comment type="cofactor">
    <cofactor evidence="1">
        <name>Zn(2+)</name>
        <dbReference type="ChEBI" id="CHEBI:29105"/>
    </cofactor>
</comment>
<evidence type="ECO:0000256" key="4">
    <source>
        <dbReference type="ARBA" id="ARBA00022801"/>
    </source>
</evidence>
<dbReference type="EMBL" id="CP034464">
    <property type="protein sequence ID" value="AZP10990.1"/>
    <property type="molecule type" value="Genomic_DNA"/>
</dbReference>
<proteinExistence type="predicted"/>
<keyword evidence="4" id="KW-0378">Hydrolase</keyword>
<dbReference type="RefSeq" id="WP_126126389.1">
    <property type="nucleotide sequence ID" value="NZ_CP034464.1"/>
</dbReference>
<dbReference type="Gene3D" id="1.25.40.10">
    <property type="entry name" value="Tetratricopeptide repeat domain"/>
    <property type="match status" value="1"/>
</dbReference>
<dbReference type="InterPro" id="IPR011990">
    <property type="entry name" value="TPR-like_helical_dom_sf"/>
</dbReference>
<dbReference type="GO" id="GO:0051603">
    <property type="term" value="P:proteolysis involved in protein catabolic process"/>
    <property type="evidence" value="ECO:0007669"/>
    <property type="project" value="TreeGrafter"/>
</dbReference>
<dbReference type="Gene3D" id="3.30.2010.10">
    <property type="entry name" value="Metalloproteases ('zincins'), catalytic domain"/>
    <property type="match status" value="1"/>
</dbReference>
<keyword evidence="2" id="KW-0645">Protease</keyword>
<evidence type="ECO:0000313" key="9">
    <source>
        <dbReference type="EMBL" id="AZP10990.1"/>
    </source>
</evidence>
<dbReference type="InterPro" id="IPR001915">
    <property type="entry name" value="Peptidase_M48"/>
</dbReference>
<dbReference type="Proteomes" id="UP000275663">
    <property type="component" value="Chromosome"/>
</dbReference>
<dbReference type="InterPro" id="IPR051156">
    <property type="entry name" value="Mito/Outer_Membr_Metalloprot"/>
</dbReference>
<dbReference type="OrthoDB" id="9810445at2"/>
<evidence type="ECO:0000256" key="1">
    <source>
        <dbReference type="ARBA" id="ARBA00001947"/>
    </source>
</evidence>
<evidence type="ECO:0000256" key="5">
    <source>
        <dbReference type="ARBA" id="ARBA00022833"/>
    </source>
</evidence>
<keyword evidence="7" id="KW-0732">Signal</keyword>
<dbReference type="KEGG" id="upv:EJN92_02540"/>
<dbReference type="Pfam" id="PF01435">
    <property type="entry name" value="Peptidase_M48"/>
    <property type="match status" value="1"/>
</dbReference>